<dbReference type="SUPFAM" id="SSF51569">
    <property type="entry name" value="Aldolase"/>
    <property type="match status" value="1"/>
</dbReference>
<evidence type="ECO:0000259" key="1">
    <source>
        <dbReference type="PROSITE" id="PS50844"/>
    </source>
</evidence>
<keyword evidence="3" id="KW-1185">Reference proteome</keyword>
<dbReference type="KEGG" id="fku:FGKAn22_23460"/>
<dbReference type="RefSeq" id="WP_212785878.1">
    <property type="nucleotide sequence ID" value="NZ_AP019536.1"/>
</dbReference>
<protein>
    <submittedName>
        <fullName evidence="2">Pseudaminic acid synthase</fullName>
    </submittedName>
</protein>
<evidence type="ECO:0000313" key="3">
    <source>
        <dbReference type="Proteomes" id="UP001319121"/>
    </source>
</evidence>
<dbReference type="Gene3D" id="3.20.20.70">
    <property type="entry name" value="Aldolase class I"/>
    <property type="match status" value="1"/>
</dbReference>
<reference evidence="2 3" key="1">
    <citation type="submission" date="2019-03" db="EMBL/GenBank/DDBJ databases">
        <title>Complete genome sequence of Ferrigenium kumadai strain An22, a microaerophilic iron-oxidizing bacterium isolated from a paddy field soil.</title>
        <authorList>
            <person name="Watanabe T."/>
            <person name="Asakawa S."/>
        </authorList>
    </citation>
    <scope>NUCLEOTIDE SEQUENCE [LARGE SCALE GENOMIC DNA]</scope>
    <source>
        <strain evidence="2 3">An22</strain>
    </source>
</reference>
<dbReference type="Gene3D" id="3.90.1210.10">
    <property type="entry name" value="Antifreeze-like/N-acetylneuraminic acid synthase C-terminal domain"/>
    <property type="match status" value="1"/>
</dbReference>
<dbReference type="Pfam" id="PF03102">
    <property type="entry name" value="NeuB"/>
    <property type="match status" value="1"/>
</dbReference>
<dbReference type="NCBIfam" id="TIGR03586">
    <property type="entry name" value="PseI"/>
    <property type="match status" value="1"/>
</dbReference>
<accession>A0AAN1W0N4</accession>
<evidence type="ECO:0000313" key="2">
    <source>
        <dbReference type="EMBL" id="BBJ00654.1"/>
    </source>
</evidence>
<proteinExistence type="predicted"/>
<dbReference type="EMBL" id="AP019536">
    <property type="protein sequence ID" value="BBJ00654.1"/>
    <property type="molecule type" value="Genomic_DNA"/>
</dbReference>
<dbReference type="GO" id="GO:0016051">
    <property type="term" value="P:carbohydrate biosynthetic process"/>
    <property type="evidence" value="ECO:0007669"/>
    <property type="project" value="InterPro"/>
</dbReference>
<dbReference type="InterPro" id="IPR013132">
    <property type="entry name" value="PseI/NeuA/B-like_N"/>
</dbReference>
<dbReference type="InterPro" id="IPR006190">
    <property type="entry name" value="SAF_AFP_Neu5Ac"/>
</dbReference>
<dbReference type="InterPro" id="IPR036732">
    <property type="entry name" value="AFP_Neu5c_C_sf"/>
</dbReference>
<dbReference type="AlphaFoldDB" id="A0AAN1W0N4"/>
<organism evidence="2 3">
    <name type="scientific">Ferrigenium kumadai</name>
    <dbReference type="NCBI Taxonomy" id="1682490"/>
    <lineage>
        <taxon>Bacteria</taxon>
        <taxon>Pseudomonadati</taxon>
        <taxon>Pseudomonadota</taxon>
        <taxon>Betaproteobacteria</taxon>
        <taxon>Nitrosomonadales</taxon>
        <taxon>Gallionellaceae</taxon>
        <taxon>Ferrigenium</taxon>
    </lineage>
</organism>
<dbReference type="PROSITE" id="PS50844">
    <property type="entry name" value="AFP_LIKE"/>
    <property type="match status" value="1"/>
</dbReference>
<dbReference type="InterPro" id="IPR051690">
    <property type="entry name" value="PseI-like"/>
</dbReference>
<dbReference type="InterPro" id="IPR020030">
    <property type="entry name" value="Pseudaminic_synth_PseI"/>
</dbReference>
<feature type="domain" description="AFP-like" evidence="1">
    <location>
        <begin position="295"/>
        <end position="352"/>
    </location>
</feature>
<dbReference type="InterPro" id="IPR057736">
    <property type="entry name" value="SAF_PseI/NeuA/NeuB"/>
</dbReference>
<dbReference type="PANTHER" id="PTHR42966:SF2">
    <property type="entry name" value="PSEUDAMINIC ACID SYNTHASE"/>
    <property type="match status" value="1"/>
</dbReference>
<gene>
    <name evidence="2" type="primary">rkpQ</name>
    <name evidence="2" type="ORF">FGKAn22_23460</name>
</gene>
<dbReference type="GO" id="GO:0047444">
    <property type="term" value="F:N-acylneuraminate-9-phosphate synthase activity"/>
    <property type="evidence" value="ECO:0007669"/>
    <property type="project" value="TreeGrafter"/>
</dbReference>
<dbReference type="SMART" id="SM00858">
    <property type="entry name" value="SAF"/>
    <property type="match status" value="1"/>
</dbReference>
<sequence length="352" mass="38734">MDEVQRIHIAGRTISADSPPYVIAELSANHNGKLETALRIIEEAKKAGADAVKLQTYKPDTITLDCDSEDFRIRGGLWDGRTLYDLYREAHMPWEWHAPLFEHARRIGITLFSSPFDNTAVDLLEDLNTPAYKIASFEAVDLPLIRYVAGTGKPMIISTGMADAEEIREAVEAAREGGCKELAILHCVSGYPAPAADYNLRTIPDMIRRFGLVTGLSDHTLDNTTAIASVALGASIIEKHFTLNRDGGGPDDSFSLEPAELAALCQGARTAWEALGRVDYGRKSSELGNVKFRRSLYFVKDLKAGDVITEDSVRSVRPGFGLAPKYLMNIIGKRVVVDVDRYTPVLLPLIDE</sequence>
<dbReference type="InterPro" id="IPR013785">
    <property type="entry name" value="Aldolase_TIM"/>
</dbReference>
<dbReference type="Pfam" id="PF08666">
    <property type="entry name" value="SAF"/>
    <property type="match status" value="1"/>
</dbReference>
<name>A0AAN1W0N4_9PROT</name>
<dbReference type="InterPro" id="IPR013974">
    <property type="entry name" value="SAF"/>
</dbReference>
<dbReference type="PANTHER" id="PTHR42966">
    <property type="entry name" value="N-ACETYLNEURAMINATE SYNTHASE"/>
    <property type="match status" value="1"/>
</dbReference>
<dbReference type="SUPFAM" id="SSF51269">
    <property type="entry name" value="AFP III-like domain"/>
    <property type="match status" value="1"/>
</dbReference>
<dbReference type="CDD" id="cd11615">
    <property type="entry name" value="SAF_NeuB_like"/>
    <property type="match status" value="1"/>
</dbReference>
<dbReference type="Proteomes" id="UP001319121">
    <property type="component" value="Chromosome"/>
</dbReference>